<dbReference type="Pfam" id="PF11762">
    <property type="entry name" value="Arabinose_Iso_C"/>
    <property type="match status" value="1"/>
</dbReference>
<name>A0A926IL43_9FIRM</name>
<dbReference type="Pfam" id="PF24856">
    <property type="entry name" value="AraA_central"/>
    <property type="match status" value="1"/>
</dbReference>
<comment type="caution">
    <text evidence="10">The sequence shown here is derived from an EMBL/GenBank/DDBJ whole genome shotgun (WGS) entry which is preliminary data.</text>
</comment>
<keyword evidence="4 6" id="KW-0413">Isomerase</keyword>
<evidence type="ECO:0000256" key="4">
    <source>
        <dbReference type="ARBA" id="ARBA00023235"/>
    </source>
</evidence>
<comment type="pathway">
    <text evidence="6">Carbohydrate degradation; L-arabinose degradation via L-ribulose; D-xylulose 5-phosphate from L-arabinose (bacterial route): step 1/3.</text>
</comment>
<feature type="binding site" evidence="6">
    <location>
        <position position="295"/>
    </location>
    <ligand>
        <name>Mn(2+)</name>
        <dbReference type="ChEBI" id="CHEBI:29035"/>
    </ligand>
</feature>
<evidence type="ECO:0000256" key="2">
    <source>
        <dbReference type="ARBA" id="ARBA00022935"/>
    </source>
</evidence>
<keyword evidence="1 6" id="KW-0479">Metal-binding</keyword>
<dbReference type="NCBIfam" id="NF002795">
    <property type="entry name" value="PRK02929.1"/>
    <property type="match status" value="1"/>
</dbReference>
<dbReference type="InterPro" id="IPR009015">
    <property type="entry name" value="Fucose_isomerase_N/cen_sf"/>
</dbReference>
<keyword evidence="3 6" id="KW-0464">Manganese</keyword>
<dbReference type="SUPFAM" id="SSF50443">
    <property type="entry name" value="FucI/AraA C-terminal domain-like"/>
    <property type="match status" value="1"/>
</dbReference>
<dbReference type="Pfam" id="PF02610">
    <property type="entry name" value="AraA_N"/>
    <property type="match status" value="1"/>
</dbReference>
<evidence type="ECO:0000259" key="9">
    <source>
        <dbReference type="Pfam" id="PF24856"/>
    </source>
</evidence>
<keyword evidence="5 6" id="KW-0119">Carbohydrate metabolism</keyword>
<feature type="domain" description="L-arabinose isomerase central" evidence="9">
    <location>
        <begin position="173"/>
        <end position="313"/>
    </location>
</feature>
<evidence type="ECO:0000259" key="8">
    <source>
        <dbReference type="Pfam" id="PF11762"/>
    </source>
</evidence>
<dbReference type="Gene3D" id="3.40.50.10940">
    <property type="match status" value="1"/>
</dbReference>
<feature type="domain" description="L-arabinose isomerase N-terminal" evidence="7">
    <location>
        <begin position="3"/>
        <end position="168"/>
    </location>
</feature>
<dbReference type="PIRSF" id="PIRSF001478">
    <property type="entry name" value="L-ara_isomerase"/>
    <property type="match status" value="1"/>
</dbReference>
<dbReference type="GO" id="GO:0005829">
    <property type="term" value="C:cytosol"/>
    <property type="evidence" value="ECO:0007669"/>
    <property type="project" value="TreeGrafter"/>
</dbReference>
<evidence type="ECO:0000256" key="6">
    <source>
        <dbReference type="HAMAP-Rule" id="MF_00519"/>
    </source>
</evidence>
<evidence type="ECO:0000256" key="3">
    <source>
        <dbReference type="ARBA" id="ARBA00023211"/>
    </source>
</evidence>
<dbReference type="Proteomes" id="UP000601171">
    <property type="component" value="Unassembled WGS sequence"/>
</dbReference>
<keyword evidence="11" id="KW-1185">Reference proteome</keyword>
<dbReference type="GO" id="GO:0030145">
    <property type="term" value="F:manganese ion binding"/>
    <property type="evidence" value="ECO:0007669"/>
    <property type="project" value="UniProtKB-UniRule"/>
</dbReference>
<dbReference type="InterPro" id="IPR038583">
    <property type="entry name" value="AraA_N_sf"/>
</dbReference>
<dbReference type="InterPro" id="IPR003762">
    <property type="entry name" value="Lara_isomerase"/>
</dbReference>
<dbReference type="InterPro" id="IPR004216">
    <property type="entry name" value="Fuc/Ara_isomerase_C"/>
</dbReference>
<comment type="catalytic activity">
    <reaction evidence="6">
        <text>beta-L-arabinopyranose = L-ribulose</text>
        <dbReference type="Rhea" id="RHEA:14821"/>
        <dbReference type="ChEBI" id="CHEBI:16880"/>
        <dbReference type="ChEBI" id="CHEBI:40886"/>
        <dbReference type="EC" id="5.3.1.4"/>
    </reaction>
</comment>
<dbReference type="AlphaFoldDB" id="A0A926IL43"/>
<feature type="binding site" evidence="6">
    <location>
        <position position="339"/>
    </location>
    <ligand>
        <name>Mn(2+)</name>
        <dbReference type="ChEBI" id="CHEBI:29035"/>
    </ligand>
</feature>
<evidence type="ECO:0000313" key="10">
    <source>
        <dbReference type="EMBL" id="MBC8588975.1"/>
    </source>
</evidence>
<dbReference type="GO" id="GO:0008733">
    <property type="term" value="F:L-arabinose isomerase activity"/>
    <property type="evidence" value="ECO:0007669"/>
    <property type="project" value="UniProtKB-UniRule"/>
</dbReference>
<reference evidence="10" key="1">
    <citation type="submission" date="2020-08" db="EMBL/GenBank/DDBJ databases">
        <title>Genome public.</title>
        <authorList>
            <person name="Liu C."/>
            <person name="Sun Q."/>
        </authorList>
    </citation>
    <scope>NUCLEOTIDE SEQUENCE</scope>
    <source>
        <strain evidence="10">BX21</strain>
    </source>
</reference>
<dbReference type="HAMAP" id="MF_00519">
    <property type="entry name" value="Arabinose_Isome"/>
    <property type="match status" value="1"/>
</dbReference>
<comment type="function">
    <text evidence="6">Catalyzes the conversion of L-arabinose to L-ribulose.</text>
</comment>
<dbReference type="PANTHER" id="PTHR38464:SF1">
    <property type="entry name" value="L-ARABINOSE ISOMERASE"/>
    <property type="match status" value="1"/>
</dbReference>
<comment type="cofactor">
    <cofactor evidence="6">
        <name>Mn(2+)</name>
        <dbReference type="ChEBI" id="CHEBI:29035"/>
    </cofactor>
    <text evidence="6">Binds 1 Mn(2+) ion per subunit.</text>
</comment>
<dbReference type="GO" id="GO:0019569">
    <property type="term" value="P:L-arabinose catabolic process to D-xylulose 5-phosphate"/>
    <property type="evidence" value="ECO:0007669"/>
    <property type="project" value="UniProtKB-UniRule"/>
</dbReference>
<dbReference type="InterPro" id="IPR055389">
    <property type="entry name" value="AraA_N"/>
</dbReference>
<comment type="similarity">
    <text evidence="6">Belongs to the arabinose isomerase family.</text>
</comment>
<dbReference type="EMBL" id="JACRTG010000029">
    <property type="protein sequence ID" value="MBC8588975.1"/>
    <property type="molecule type" value="Genomic_DNA"/>
</dbReference>
<dbReference type="EC" id="5.3.1.4" evidence="6"/>
<proteinExistence type="inferred from homology"/>
<keyword evidence="2 6" id="KW-0054">Arabinose catabolism</keyword>
<evidence type="ECO:0000313" key="11">
    <source>
        <dbReference type="Proteomes" id="UP000601171"/>
    </source>
</evidence>
<dbReference type="SUPFAM" id="SSF53743">
    <property type="entry name" value="FucI/AraA N-terminal and middle domains"/>
    <property type="match status" value="1"/>
</dbReference>
<feature type="domain" description="L-arabinose isomerase C-terminal" evidence="8">
    <location>
        <begin position="317"/>
        <end position="460"/>
    </location>
</feature>
<dbReference type="RefSeq" id="WP_262430435.1">
    <property type="nucleotide sequence ID" value="NZ_JACRTG010000029.1"/>
</dbReference>
<dbReference type="InterPro" id="IPR024664">
    <property type="entry name" value="Ara_Isoase_C"/>
</dbReference>
<dbReference type="InterPro" id="IPR055390">
    <property type="entry name" value="AraA_central"/>
</dbReference>
<feature type="binding site" evidence="6">
    <location>
        <position position="438"/>
    </location>
    <ligand>
        <name>Mn(2+)</name>
        <dbReference type="ChEBI" id="CHEBI:29035"/>
    </ligand>
</feature>
<protein>
    <recommendedName>
        <fullName evidence="6">L-arabinose isomerase</fullName>
        <ecNumber evidence="6">5.3.1.4</ecNumber>
    </recommendedName>
</protein>
<sequence>MREFWLIVGSQHLYGEEVLKKVKKHGEIIAGELDKSPFIPWKVKFATVATTSDEIVKIMDEANYDENCAGIMTWMHTFSPSKMWIRGFTRLNKPYLHMNTQFNREIPWDEIDMDFMNLNQSAHGDREHGFIGSRLRLPRKVVVGYWEDKDFQIKIGNWMRSAISVMESKTLNVARFGDNMREVAVTEGDKVEAQIKLGWSINYYPMGDLVKYIENIEDKKVDELFEVYREKYKISTDNIGPIKYQARLELGMRKFLEDGKFSAFTTTFEDLYGLEQLPGLAVQRLMEDGFGFGAEGDWKTAALGHIMKIMASGLEGGTSFMEDYTYHLEKNNELILGAHMLEVDPTIADDVPTIEVHDLDIGGKNAPARMVFDGKEGDVILASLVDLGGRMRLIVNDAVAVKPLKDMPNLPVARVMWKPLPDLQTAAEAWILSGGAHHTVMSYALTADHMRDFAEMAGIEFIHINKDTNIVDLKKELAYNDILWKFK</sequence>
<dbReference type="PANTHER" id="PTHR38464">
    <property type="entry name" value="L-ARABINOSE ISOMERASE"/>
    <property type="match status" value="1"/>
</dbReference>
<gene>
    <name evidence="6 10" type="primary">araA</name>
    <name evidence="10" type="ORF">H8707_12195</name>
</gene>
<evidence type="ECO:0000259" key="7">
    <source>
        <dbReference type="Pfam" id="PF02610"/>
    </source>
</evidence>
<evidence type="ECO:0000256" key="5">
    <source>
        <dbReference type="ARBA" id="ARBA00023277"/>
    </source>
</evidence>
<accession>A0A926IL43</accession>
<feature type="binding site" evidence="6">
    <location>
        <position position="322"/>
    </location>
    <ligand>
        <name>Mn(2+)</name>
        <dbReference type="ChEBI" id="CHEBI:29035"/>
    </ligand>
</feature>
<organism evidence="10 11">
    <name type="scientific">Paratissierella segnis</name>
    <dbReference type="NCBI Taxonomy" id="2763679"/>
    <lineage>
        <taxon>Bacteria</taxon>
        <taxon>Bacillati</taxon>
        <taxon>Bacillota</taxon>
        <taxon>Tissierellia</taxon>
        <taxon>Tissierellales</taxon>
        <taxon>Tissierellaceae</taxon>
        <taxon>Paratissierella</taxon>
    </lineage>
</organism>
<evidence type="ECO:0000256" key="1">
    <source>
        <dbReference type="ARBA" id="ARBA00022723"/>
    </source>
</evidence>